<keyword evidence="2" id="KW-0378">Hydrolase</keyword>
<evidence type="ECO:0000259" key="1">
    <source>
        <dbReference type="Pfam" id="PF03644"/>
    </source>
</evidence>
<accession>A0A836CJ28</accession>
<dbReference type="Pfam" id="PF03644">
    <property type="entry name" value="Glyco_hydro_85"/>
    <property type="match status" value="1"/>
</dbReference>
<protein>
    <submittedName>
        <fullName evidence="2">Glycoside hydrolase</fullName>
    </submittedName>
</protein>
<dbReference type="PANTHER" id="PTHR13246">
    <property type="entry name" value="ENDO BETA N-ACETYLGLUCOSAMINIDASE"/>
    <property type="match status" value="1"/>
</dbReference>
<dbReference type="Proteomes" id="UP000664859">
    <property type="component" value="Unassembled WGS sequence"/>
</dbReference>
<proteinExistence type="predicted"/>
<dbReference type="Gene3D" id="3.20.20.80">
    <property type="entry name" value="Glycosidases"/>
    <property type="match status" value="1"/>
</dbReference>
<comment type="caution">
    <text evidence="2">The sequence shown here is derived from an EMBL/GenBank/DDBJ whole genome shotgun (WGS) entry which is preliminary data.</text>
</comment>
<dbReference type="EMBL" id="JAFCMP010000094">
    <property type="protein sequence ID" value="KAG5187118.1"/>
    <property type="molecule type" value="Genomic_DNA"/>
</dbReference>
<evidence type="ECO:0000313" key="2">
    <source>
        <dbReference type="EMBL" id="KAG5187118.1"/>
    </source>
</evidence>
<keyword evidence="3" id="KW-1185">Reference proteome</keyword>
<evidence type="ECO:0000313" key="3">
    <source>
        <dbReference type="Proteomes" id="UP000664859"/>
    </source>
</evidence>
<feature type="domain" description="Cytosolic endo-beta-N-acetylglucosaminidase TIM barrel" evidence="1">
    <location>
        <begin position="6"/>
        <end position="88"/>
    </location>
</feature>
<dbReference type="GO" id="GO:0005829">
    <property type="term" value="C:cytosol"/>
    <property type="evidence" value="ECO:0007669"/>
    <property type="project" value="UniProtKB-SubCell"/>
</dbReference>
<gene>
    <name evidence="2" type="ORF">JKP88DRAFT_179058</name>
</gene>
<dbReference type="AlphaFoldDB" id="A0A836CJ28"/>
<dbReference type="PANTHER" id="PTHR13246:SF1">
    <property type="entry name" value="CYTOSOLIC ENDO-BETA-N-ACETYLGLUCOSAMINIDASE"/>
    <property type="match status" value="1"/>
</dbReference>
<sequence length="91" mass="10419">MRLSNAASVVIWYDSVTADTGELQWQDQLNARNTAWFDRCDGIFVNYTWKETYPAVSAARAQHRRWDVYMGIDAFGRNTFGGGQLHCDKVP</sequence>
<dbReference type="InterPro" id="IPR005201">
    <property type="entry name" value="TIM_ENGase"/>
</dbReference>
<dbReference type="OrthoDB" id="284473at2759"/>
<organism evidence="2 3">
    <name type="scientific">Tribonema minus</name>
    <dbReference type="NCBI Taxonomy" id="303371"/>
    <lineage>
        <taxon>Eukaryota</taxon>
        <taxon>Sar</taxon>
        <taxon>Stramenopiles</taxon>
        <taxon>Ochrophyta</taxon>
        <taxon>PX clade</taxon>
        <taxon>Xanthophyceae</taxon>
        <taxon>Tribonematales</taxon>
        <taxon>Tribonemataceae</taxon>
        <taxon>Tribonema</taxon>
    </lineage>
</organism>
<name>A0A836CJ28_9STRA</name>
<dbReference type="InterPro" id="IPR032979">
    <property type="entry name" value="ENGase"/>
</dbReference>
<dbReference type="GO" id="GO:0033925">
    <property type="term" value="F:mannosyl-glycoprotein endo-beta-N-acetylglucosaminidase activity"/>
    <property type="evidence" value="ECO:0007669"/>
    <property type="project" value="UniProtKB-EC"/>
</dbReference>
<reference evidence="2" key="1">
    <citation type="submission" date="2021-02" db="EMBL/GenBank/DDBJ databases">
        <title>First Annotated Genome of the Yellow-green Alga Tribonema minus.</title>
        <authorList>
            <person name="Mahan K.M."/>
        </authorList>
    </citation>
    <scope>NUCLEOTIDE SEQUENCE</scope>
    <source>
        <strain evidence="2">UTEX B ZZ1240</strain>
    </source>
</reference>